<organism evidence="6">
    <name type="scientific">Proteinivorax hydrogeniformans</name>
    <dbReference type="NCBI Taxonomy" id="1826727"/>
    <lineage>
        <taxon>Bacteria</taxon>
        <taxon>Bacillati</taxon>
        <taxon>Bacillota</taxon>
        <taxon>Clostridia</taxon>
        <taxon>Eubacteriales</taxon>
        <taxon>Proteinivoracaceae</taxon>
        <taxon>Proteinivorax</taxon>
    </lineage>
</organism>
<dbReference type="SMART" id="SM00382">
    <property type="entry name" value="AAA"/>
    <property type="match status" value="1"/>
</dbReference>
<dbReference type="InterPro" id="IPR027417">
    <property type="entry name" value="P-loop_NTPase"/>
</dbReference>
<evidence type="ECO:0000256" key="2">
    <source>
        <dbReference type="ARBA" id="ARBA00022448"/>
    </source>
</evidence>
<dbReference type="PANTHER" id="PTHR43335:SF11">
    <property type="entry name" value="ABC TRANSPORTER RELATED"/>
    <property type="match status" value="1"/>
</dbReference>
<dbReference type="Gene3D" id="3.40.50.300">
    <property type="entry name" value="P-loop containing nucleotide triphosphate hydrolases"/>
    <property type="match status" value="1"/>
</dbReference>
<dbReference type="Pfam" id="PF13732">
    <property type="entry name" value="DrrA1-3_C"/>
    <property type="match status" value="1"/>
</dbReference>
<dbReference type="SUPFAM" id="SSF52540">
    <property type="entry name" value="P-loop containing nucleoside triphosphate hydrolases"/>
    <property type="match status" value="1"/>
</dbReference>
<keyword evidence="3" id="KW-0547">Nucleotide-binding</keyword>
<dbReference type="AlphaFoldDB" id="A0AAU8HR10"/>
<gene>
    <name evidence="6" type="ORF">PRVXH_001927</name>
</gene>
<feature type="domain" description="ABC transporter" evidence="5">
    <location>
        <begin position="2"/>
        <end position="232"/>
    </location>
</feature>
<dbReference type="InterPro" id="IPR003593">
    <property type="entry name" value="AAA+_ATPase"/>
</dbReference>
<proteinExistence type="inferred from homology"/>
<evidence type="ECO:0000313" key="6">
    <source>
        <dbReference type="EMBL" id="XCI27994.1"/>
    </source>
</evidence>
<comment type="similarity">
    <text evidence="1">Belongs to the ABC transporter superfamily.</text>
</comment>
<evidence type="ECO:0000259" key="5">
    <source>
        <dbReference type="PROSITE" id="PS50893"/>
    </source>
</evidence>
<keyword evidence="4 6" id="KW-0067">ATP-binding</keyword>
<dbReference type="CDD" id="cd03230">
    <property type="entry name" value="ABC_DR_subfamily_A"/>
    <property type="match status" value="1"/>
</dbReference>
<evidence type="ECO:0000256" key="3">
    <source>
        <dbReference type="ARBA" id="ARBA00022741"/>
    </source>
</evidence>
<dbReference type="Pfam" id="PF00005">
    <property type="entry name" value="ABC_tran"/>
    <property type="match status" value="1"/>
</dbReference>
<evidence type="ECO:0000256" key="1">
    <source>
        <dbReference type="ARBA" id="ARBA00005417"/>
    </source>
</evidence>
<dbReference type="PROSITE" id="PS50893">
    <property type="entry name" value="ABC_TRANSPORTER_2"/>
    <property type="match status" value="1"/>
</dbReference>
<dbReference type="GO" id="GO:0005524">
    <property type="term" value="F:ATP binding"/>
    <property type="evidence" value="ECO:0007669"/>
    <property type="project" value="UniProtKB-KW"/>
</dbReference>
<accession>A0AAU8HR10</accession>
<sequence length="308" mass="34784">MLSVNNLKKSYGRLEVLKAIDFKVEEGKVFGFLGRNGAGKSTTMNIVSGLIDHNGGNVKIYGKELKDNKKDLMQYIGYLPENPVFYEYMSAEQYLKFIGNLSSYPTQKVKSRTNELLELVKLTDARNRKIGGFSRGMRQRLGLAVALYNHPKLLILDEPTSALDPEGRLEMVEMIENAKHEDMTVFLSSHILSDVERVCDEVSILHEGKILLNSSLEELQKSHLQPIFDIELEGDVQTAKKELEKMSWSTKVESQKNGISVYVSDFDLAKDALLKELVKTPVTITSYKIRKKTLEDIFIGMVSKNGDL</sequence>
<protein>
    <submittedName>
        <fullName evidence="6">ABC transporter ATP-binding protein</fullName>
    </submittedName>
</protein>
<name>A0AAU8HR10_9FIRM</name>
<dbReference type="GO" id="GO:0016887">
    <property type="term" value="F:ATP hydrolysis activity"/>
    <property type="evidence" value="ECO:0007669"/>
    <property type="project" value="InterPro"/>
</dbReference>
<dbReference type="RefSeq" id="WP_353892571.1">
    <property type="nucleotide sequence ID" value="NZ_CP159485.1"/>
</dbReference>
<evidence type="ECO:0000256" key="4">
    <source>
        <dbReference type="ARBA" id="ARBA00022840"/>
    </source>
</evidence>
<dbReference type="PANTHER" id="PTHR43335">
    <property type="entry name" value="ABC TRANSPORTER, ATP-BINDING PROTEIN"/>
    <property type="match status" value="1"/>
</dbReference>
<reference evidence="6" key="2">
    <citation type="submission" date="2024-06" db="EMBL/GenBank/DDBJ databases">
        <authorList>
            <person name="Petrova K.O."/>
            <person name="Toshchakov S.V."/>
            <person name="Boltjanskaja Y.V."/>
            <person name="Kevbrin V.V."/>
        </authorList>
    </citation>
    <scope>NUCLEOTIDE SEQUENCE</scope>
    <source>
        <strain evidence="6">Z-710</strain>
    </source>
</reference>
<keyword evidence="2" id="KW-0813">Transport</keyword>
<reference evidence="6" key="1">
    <citation type="journal article" date="2018" name="Antonie Van Leeuwenhoek">
        <title>Proteinivorax hydrogeniformans sp. nov., an anaerobic, haloalkaliphilic bacterium fermenting proteinaceous compounds with high hydrogen production.</title>
        <authorList>
            <person name="Boltyanskaya Y."/>
            <person name="Detkova E."/>
            <person name="Pimenov N."/>
            <person name="Kevbrin V."/>
        </authorList>
    </citation>
    <scope>NUCLEOTIDE SEQUENCE</scope>
    <source>
        <strain evidence="6">Z-710</strain>
    </source>
</reference>
<dbReference type="InterPro" id="IPR025302">
    <property type="entry name" value="DrrA1/2-like_C"/>
</dbReference>
<dbReference type="InterPro" id="IPR003439">
    <property type="entry name" value="ABC_transporter-like_ATP-bd"/>
</dbReference>
<dbReference type="EMBL" id="CP159485">
    <property type="protein sequence ID" value="XCI27994.1"/>
    <property type="molecule type" value="Genomic_DNA"/>
</dbReference>